<dbReference type="InterPro" id="IPR000182">
    <property type="entry name" value="GNAT_dom"/>
</dbReference>
<evidence type="ECO:0000313" key="2">
    <source>
        <dbReference type="EMBL" id="WGH75739.1"/>
    </source>
</evidence>
<evidence type="ECO:0000259" key="1">
    <source>
        <dbReference type="PROSITE" id="PS51186"/>
    </source>
</evidence>
<dbReference type="Proteomes" id="UP001232001">
    <property type="component" value="Chromosome"/>
</dbReference>
<dbReference type="Pfam" id="PF00583">
    <property type="entry name" value="Acetyltransf_1"/>
    <property type="match status" value="1"/>
</dbReference>
<dbReference type="PROSITE" id="PS51186">
    <property type="entry name" value="GNAT"/>
    <property type="match status" value="1"/>
</dbReference>
<proteinExistence type="predicted"/>
<reference evidence="2 3" key="1">
    <citation type="submission" date="2023-04" db="EMBL/GenBank/DDBJ databases">
        <title>Tenacibaculum tangerinum sp. nov., isolated from sea tidal flat of South Korea.</title>
        <authorList>
            <person name="Lee S.H."/>
            <person name="Kim J.-J."/>
        </authorList>
    </citation>
    <scope>NUCLEOTIDE SEQUENCE [LARGE SCALE GENOMIC DNA]</scope>
    <source>
        <strain evidence="2 3">GRR-S3-23</strain>
    </source>
</reference>
<organism evidence="2 3">
    <name type="scientific">Tenacibaculum tangerinum</name>
    <dbReference type="NCBI Taxonomy" id="3038772"/>
    <lineage>
        <taxon>Bacteria</taxon>
        <taxon>Pseudomonadati</taxon>
        <taxon>Bacteroidota</taxon>
        <taxon>Flavobacteriia</taxon>
        <taxon>Flavobacteriales</taxon>
        <taxon>Flavobacteriaceae</taxon>
        <taxon>Tenacibaculum</taxon>
    </lineage>
</organism>
<dbReference type="SUPFAM" id="SSF55729">
    <property type="entry name" value="Acyl-CoA N-acyltransferases (Nat)"/>
    <property type="match status" value="1"/>
</dbReference>
<evidence type="ECO:0000313" key="3">
    <source>
        <dbReference type="Proteomes" id="UP001232001"/>
    </source>
</evidence>
<gene>
    <name evidence="2" type="ORF">P8625_00830</name>
</gene>
<keyword evidence="3" id="KW-1185">Reference proteome</keyword>
<accession>A0ABY8L395</accession>
<dbReference type="InterPro" id="IPR016181">
    <property type="entry name" value="Acyl_CoA_acyltransferase"/>
</dbReference>
<sequence length="158" mass="18611">MGTFITTTDAISIAVISDEIRYFSLLSEEWKKLIVPVWRKYSAYSTIYGLFVNSQLMGGGILFNEMPPYATLFEKNNAVLFQKGYLYLGYVWIVENYRNKGYASTFLSLLKKEKPNQKFWLTIEEENLRYFYEQNGFKMFAESDGIKTTKEWILIYDN</sequence>
<dbReference type="EMBL" id="CP122539">
    <property type="protein sequence ID" value="WGH75739.1"/>
    <property type="molecule type" value="Genomic_DNA"/>
</dbReference>
<name>A0ABY8L395_9FLAO</name>
<dbReference type="Gene3D" id="3.40.630.30">
    <property type="match status" value="1"/>
</dbReference>
<feature type="domain" description="N-acetyltransferase" evidence="1">
    <location>
        <begin position="9"/>
        <end position="158"/>
    </location>
</feature>
<dbReference type="RefSeq" id="WP_279651613.1">
    <property type="nucleotide sequence ID" value="NZ_CP122539.1"/>
</dbReference>
<protein>
    <submittedName>
        <fullName evidence="2">GNAT family N-acetyltransferase</fullName>
    </submittedName>
</protein>